<protein>
    <recommendedName>
        <fullName evidence="7">TIR domain-containing protein</fullName>
    </recommendedName>
</protein>
<dbReference type="SUPFAM" id="SSF52058">
    <property type="entry name" value="L domain-like"/>
    <property type="match status" value="2"/>
</dbReference>
<dbReference type="GO" id="GO:0043531">
    <property type="term" value="F:ADP binding"/>
    <property type="evidence" value="ECO:0007669"/>
    <property type="project" value="InterPro"/>
</dbReference>
<feature type="domain" description="TIR" evidence="7">
    <location>
        <begin position="55"/>
        <end position="221"/>
    </location>
</feature>
<gene>
    <name evidence="8" type="ORF">RGQ29_004868</name>
</gene>
<organism evidence="8 9">
    <name type="scientific">Quercus rubra</name>
    <name type="common">Northern red oak</name>
    <name type="synonym">Quercus borealis</name>
    <dbReference type="NCBI Taxonomy" id="3512"/>
    <lineage>
        <taxon>Eukaryota</taxon>
        <taxon>Viridiplantae</taxon>
        <taxon>Streptophyta</taxon>
        <taxon>Embryophyta</taxon>
        <taxon>Tracheophyta</taxon>
        <taxon>Spermatophyta</taxon>
        <taxon>Magnoliopsida</taxon>
        <taxon>eudicotyledons</taxon>
        <taxon>Gunneridae</taxon>
        <taxon>Pentapetalae</taxon>
        <taxon>rosids</taxon>
        <taxon>fabids</taxon>
        <taxon>Fagales</taxon>
        <taxon>Fagaceae</taxon>
        <taxon>Quercus</taxon>
    </lineage>
</organism>
<dbReference type="InterPro" id="IPR058192">
    <property type="entry name" value="WHD_ROQ1-like"/>
</dbReference>
<dbReference type="InterPro" id="IPR032675">
    <property type="entry name" value="LRR_dom_sf"/>
</dbReference>
<comment type="caution">
    <text evidence="8">The sequence shown here is derived from an EMBL/GenBank/DDBJ whole genome shotgun (WGS) entry which is preliminary data.</text>
</comment>
<dbReference type="InterPro" id="IPR042197">
    <property type="entry name" value="Apaf_helical"/>
</dbReference>
<dbReference type="Gene3D" id="3.40.50.300">
    <property type="entry name" value="P-loop containing nucleotide triphosphate hydrolases"/>
    <property type="match status" value="1"/>
</dbReference>
<dbReference type="SMART" id="SM00255">
    <property type="entry name" value="TIR"/>
    <property type="match status" value="1"/>
</dbReference>
<evidence type="ECO:0000256" key="5">
    <source>
        <dbReference type="SAM" id="MobiDB-lite"/>
    </source>
</evidence>
<evidence type="ECO:0000313" key="8">
    <source>
        <dbReference type="EMBL" id="KAK4562170.1"/>
    </source>
</evidence>
<dbReference type="FunFam" id="3.40.50.10140:FF:000007">
    <property type="entry name" value="Disease resistance protein (TIR-NBS-LRR class)"/>
    <property type="match status" value="1"/>
</dbReference>
<evidence type="ECO:0000256" key="2">
    <source>
        <dbReference type="ARBA" id="ARBA00022737"/>
    </source>
</evidence>
<evidence type="ECO:0000259" key="7">
    <source>
        <dbReference type="PROSITE" id="PS50104"/>
    </source>
</evidence>
<dbReference type="SUPFAM" id="SSF52540">
    <property type="entry name" value="P-loop containing nucleoside triphosphate hydrolases"/>
    <property type="match status" value="1"/>
</dbReference>
<keyword evidence="6" id="KW-0732">Signal</keyword>
<dbReference type="InterPro" id="IPR000157">
    <property type="entry name" value="TIR_dom"/>
</dbReference>
<dbReference type="SUPFAM" id="SSF52200">
    <property type="entry name" value="Toll/Interleukin receptor TIR domain"/>
    <property type="match status" value="1"/>
</dbReference>
<evidence type="ECO:0000256" key="6">
    <source>
        <dbReference type="SAM" id="SignalP"/>
    </source>
</evidence>
<dbReference type="PROSITE" id="PS50104">
    <property type="entry name" value="TIR"/>
    <property type="match status" value="1"/>
</dbReference>
<keyword evidence="2" id="KW-0677">Repeat</keyword>
<dbReference type="SUPFAM" id="SSF46785">
    <property type="entry name" value="Winged helix' DNA-binding domain"/>
    <property type="match status" value="1"/>
</dbReference>
<keyword evidence="3" id="KW-0611">Plant defense</keyword>
<feature type="chain" id="PRO_5042988771" description="TIR domain-containing protein" evidence="6">
    <location>
        <begin position="19"/>
        <end position="1283"/>
    </location>
</feature>
<dbReference type="Pfam" id="PF01582">
    <property type="entry name" value="TIR"/>
    <property type="match status" value="1"/>
</dbReference>
<dbReference type="Gene3D" id="1.10.8.430">
    <property type="entry name" value="Helical domain of apoptotic protease-activating factors"/>
    <property type="match status" value="1"/>
</dbReference>
<dbReference type="InterPro" id="IPR036390">
    <property type="entry name" value="WH_DNA-bd_sf"/>
</dbReference>
<sequence>MKIIVLLGVFVLGRHLFAKWCRRRDIEAATQPPPSTSSHINETPMTSTSSSTHRWEYNVFLSFRGEDTRHSFTDHLYNALCDKGIYTFMDDKLRRGEIISEELLKTIKRSMISVVVISENYASSKWCLEELVWILECWKNLGQLVLPVFYGIDPSEVRKQEGKLGVQLAEHEKNLKIEKGKVQIWRAALKEVGSLSGFHFDNDCPESKFIQRLIEWISNTTLNRTRLFVAKYPIGVDSHATKIEEHLNIESNDIRMVAIHGLGGIGKTTIAKAVYNKIVGGFEGSLFLENVKERSRTNDGIIQLQEILLSNILRDGNLKVDNISRGINVIKERLCHKRVLLVLDDVDEQKHIENLLGKCDWLTPGSRILITTRDKDVLNTLEQDLLIYEIDEMDQSEACELFSLYAFQKNEPEEAYLQLTNQIINYANGLPLALKIIGSDLRRKSLSQWESALEKYKKIPNKEILKVLEMSYEGLDQSEKDIFLDIAFFFIGKNKDDVVNILKACHLFPNYGIPKLIDKCLITIDHWGNLSMHNLLQQMGEEIVQRESPHVLGERTRLRDYADACTVLTGNTGTNKIRGLMLYPPKPVTLKLHAQAFKKMQTIKFLIVKNVHIHGCLEYLPNSIVLLDLANCSVSLPSDYCPQQLVYCNMPHSNIRIHKLFKQVLHFENLKGINLGGCEYIQKLPKLWAPNLEKLNLSYCTNLVEIHELAGFADKLKILNLSGCKKLRALPRRLKFKSLERFYLSSCESIEELPELCAPNLERLRLSSCKNLVKVHESIGLLDKLVDWDLKDCGKLQTLPRRLQLKSLQCFTLSHCTSLENFPDIDTEMKCLLLLYIEGSGTRELPSSRYTSLERNFLDSIYKFQNITFLGISTNLPRPSCNSFDGCVGYSFPQLNTLNLFGENVTELDFLEFDCFPALTCLVLQNTSTITISESFIKFTTLIALDIFDCKHFEEIQGLPQSLIHLNARNCPSWNRKSSNKILCQVIAKKIVKWKQVGESQGVLADRVHEGERNQLHSDESSPSLYHSTGYFQAPGFEIPDEFNHQNDGNSTSFLVGRNSRCIPLAVCVAFGPTNESYQLEVDFVVNGCLEIKHSELYLIRSESCHLLFISNPMSKWEEKLRDSNLSKQSHFEVICRIKMYNAFSYGEPTDPTTIPKKLGVLVECICCPHKSSVPDSLPLLPLFPTSCNEGDSVHAIAMETTNTTGFEYDLKGFHGDLNMSLSVPIDPEVHPLIPLPYSSNMDHEAFETVSDLGHLKDFRNDGYDLSLSLNDLDARKRATSGP</sequence>
<dbReference type="PANTHER" id="PTHR11017">
    <property type="entry name" value="LEUCINE-RICH REPEAT-CONTAINING PROTEIN"/>
    <property type="match status" value="1"/>
</dbReference>
<dbReference type="Pfam" id="PF00931">
    <property type="entry name" value="NB-ARC"/>
    <property type="match status" value="1"/>
</dbReference>
<dbReference type="InterPro" id="IPR035897">
    <property type="entry name" value="Toll_tir_struct_dom_sf"/>
</dbReference>
<dbReference type="InterPro" id="IPR002182">
    <property type="entry name" value="NB-ARC"/>
</dbReference>
<dbReference type="GO" id="GO:0006952">
    <property type="term" value="P:defense response"/>
    <property type="evidence" value="ECO:0007669"/>
    <property type="project" value="UniProtKB-KW"/>
</dbReference>
<dbReference type="Gene3D" id="3.80.10.10">
    <property type="entry name" value="Ribonuclease Inhibitor"/>
    <property type="match status" value="3"/>
</dbReference>
<dbReference type="InterPro" id="IPR044974">
    <property type="entry name" value="Disease_R_plants"/>
</dbReference>
<evidence type="ECO:0000256" key="4">
    <source>
        <dbReference type="ARBA" id="ARBA00023027"/>
    </source>
</evidence>
<reference evidence="8 9" key="1">
    <citation type="journal article" date="2023" name="G3 (Bethesda)">
        <title>A haplotype-resolved chromosome-scale genome for Quercus rubra L. provides insights into the genetics of adaptive traits for red oak species.</title>
        <authorList>
            <person name="Kapoor B."/>
            <person name="Jenkins J."/>
            <person name="Schmutz J."/>
            <person name="Zhebentyayeva T."/>
            <person name="Kuelheim C."/>
            <person name="Coggeshall M."/>
            <person name="Heim C."/>
            <person name="Lasky J.R."/>
            <person name="Leites L."/>
            <person name="Islam-Faridi N."/>
            <person name="Romero-Severson J."/>
            <person name="DeLeo V.L."/>
            <person name="Lucas S.M."/>
            <person name="Lazic D."/>
            <person name="Gailing O."/>
            <person name="Carlson J."/>
            <person name="Staton M."/>
        </authorList>
    </citation>
    <scope>NUCLEOTIDE SEQUENCE [LARGE SCALE GENOMIC DNA]</scope>
    <source>
        <strain evidence="8">Pseudo-F2</strain>
    </source>
</reference>
<dbReference type="PANTHER" id="PTHR11017:SF570">
    <property type="entry name" value="DISEASE RESISTANCE PROTEIN (TIR-NBS CLASS)-RELATED"/>
    <property type="match status" value="1"/>
</dbReference>
<evidence type="ECO:0000313" key="9">
    <source>
        <dbReference type="Proteomes" id="UP001324115"/>
    </source>
</evidence>
<feature type="region of interest" description="Disordered" evidence="5">
    <location>
        <begin position="29"/>
        <end position="50"/>
    </location>
</feature>
<dbReference type="InterPro" id="IPR027417">
    <property type="entry name" value="P-loop_NTPase"/>
</dbReference>
<keyword evidence="1" id="KW-0433">Leucine-rich repeat</keyword>
<keyword evidence="9" id="KW-1185">Reference proteome</keyword>
<proteinExistence type="predicted"/>
<evidence type="ECO:0000256" key="3">
    <source>
        <dbReference type="ARBA" id="ARBA00022821"/>
    </source>
</evidence>
<accession>A0AAN7E2S5</accession>
<dbReference type="PRINTS" id="PR00364">
    <property type="entry name" value="DISEASERSIST"/>
</dbReference>
<dbReference type="Proteomes" id="UP001324115">
    <property type="component" value="Unassembled WGS sequence"/>
</dbReference>
<feature type="signal peptide" evidence="6">
    <location>
        <begin position="1"/>
        <end position="18"/>
    </location>
</feature>
<feature type="compositionally biased region" description="Polar residues" evidence="5">
    <location>
        <begin position="36"/>
        <end position="50"/>
    </location>
</feature>
<name>A0AAN7E2S5_QUERU</name>
<dbReference type="Pfam" id="PF23282">
    <property type="entry name" value="WHD_ROQ1"/>
    <property type="match status" value="1"/>
</dbReference>
<dbReference type="GO" id="GO:0007165">
    <property type="term" value="P:signal transduction"/>
    <property type="evidence" value="ECO:0007669"/>
    <property type="project" value="InterPro"/>
</dbReference>
<dbReference type="Gene3D" id="3.40.50.10140">
    <property type="entry name" value="Toll/interleukin-1 receptor homology (TIR) domain"/>
    <property type="match status" value="1"/>
</dbReference>
<keyword evidence="4" id="KW-0520">NAD</keyword>
<evidence type="ECO:0000256" key="1">
    <source>
        <dbReference type="ARBA" id="ARBA00022614"/>
    </source>
</evidence>
<dbReference type="EMBL" id="JAXUIC010000011">
    <property type="protein sequence ID" value="KAK4562170.1"/>
    <property type="molecule type" value="Genomic_DNA"/>
</dbReference>